<keyword evidence="1" id="KW-0732">Signal</keyword>
<dbReference type="Gene3D" id="2.120.10.30">
    <property type="entry name" value="TolB, C-terminal domain"/>
    <property type="match status" value="1"/>
</dbReference>
<sequence>MLSRRLLLGSVAALPLLPAAARAQTTTLDMPPQALPVKLDDSVAPGYRRAVAMRWGDRVMFDAPDWNPASPTPQAAATQFGWDARLCAIVTPPAAADGVQRAILAIAHPTVEAAMAFPDGRDRPAVAAAMQGATLLNVEARGQAWLVTDGGYQSRRLTADTLCCITGPAAASVGDVVQGLLAVSGGCATPWGSLLLAEGDPAPWISRLRGLDARFTDGTRFGWVAELDAADPQAIPAKRTALARFPRGDVAAALTRDGRAVVYLSDHRAFGHLFRFISTGPVTEPDALDSGTLSVARLEGQGIAWAPLPAGAETLLNPVAAASQAGATSFDLPAGLAVDPRSGRLYLACQGNAARRPDQVDALNPLAGSSSGHVIEFAPAGGDHAADRAAASLLLVGGQPPQRFAALRSAWPDAPATLAVDPRGRLWIGTDHGGRVGQAPDTLYGCDTDGPGRGFPLPLYGAPRAAGMGGAAMTPDGLALFAVVRRPGAEPDASFARPATRWPQFDPALPPRSTVLVLSREQGGLIGG</sequence>
<dbReference type="PANTHER" id="PTHR35399">
    <property type="entry name" value="SLR8030 PROTEIN"/>
    <property type="match status" value="1"/>
</dbReference>
<proteinExistence type="predicted"/>
<comment type="caution">
    <text evidence="2">The sequence shown here is derived from an EMBL/GenBank/DDBJ whole genome shotgun (WGS) entry which is preliminary data.</text>
</comment>
<name>A0ABR7RHN0_9PROT</name>
<feature type="chain" id="PRO_5046657461" evidence="1">
    <location>
        <begin position="24"/>
        <end position="528"/>
    </location>
</feature>
<dbReference type="SUPFAM" id="SSF101898">
    <property type="entry name" value="NHL repeat"/>
    <property type="match status" value="1"/>
</dbReference>
<evidence type="ECO:0000313" key="3">
    <source>
        <dbReference type="Proteomes" id="UP000626026"/>
    </source>
</evidence>
<evidence type="ECO:0000256" key="1">
    <source>
        <dbReference type="SAM" id="SignalP"/>
    </source>
</evidence>
<dbReference type="RefSeq" id="WP_187782994.1">
    <property type="nucleotide sequence ID" value="NZ_JACTVA010000003.1"/>
</dbReference>
<keyword evidence="3" id="KW-1185">Reference proteome</keyword>
<organism evidence="2 3">
    <name type="scientific">Teichococcus aerophilus</name>
    <dbReference type="NCBI Taxonomy" id="1224513"/>
    <lineage>
        <taxon>Bacteria</taxon>
        <taxon>Pseudomonadati</taxon>
        <taxon>Pseudomonadota</taxon>
        <taxon>Alphaproteobacteria</taxon>
        <taxon>Acetobacterales</taxon>
        <taxon>Roseomonadaceae</taxon>
        <taxon>Roseomonas</taxon>
    </lineage>
</organism>
<dbReference type="InterPro" id="IPR008557">
    <property type="entry name" value="PhoX"/>
</dbReference>
<dbReference type="Proteomes" id="UP000626026">
    <property type="component" value="Unassembled WGS sequence"/>
</dbReference>
<evidence type="ECO:0000313" key="2">
    <source>
        <dbReference type="EMBL" id="MBC9205828.1"/>
    </source>
</evidence>
<dbReference type="InterPro" id="IPR011042">
    <property type="entry name" value="6-blade_b-propeller_TolB-like"/>
</dbReference>
<dbReference type="Pfam" id="PF05787">
    <property type="entry name" value="PhoX"/>
    <property type="match status" value="1"/>
</dbReference>
<protein>
    <submittedName>
        <fullName evidence="2">DUF839 domain-containing protein</fullName>
    </submittedName>
</protein>
<reference evidence="2 3" key="1">
    <citation type="journal article" date="2013" name="Int. J. Syst. Evol. Microbiol.">
        <title>Roseomonas aerophila sp. nov., isolated from air.</title>
        <authorList>
            <person name="Kim S.J."/>
            <person name="Weon H.Y."/>
            <person name="Ahn J.H."/>
            <person name="Hong S.B."/>
            <person name="Seok S.J."/>
            <person name="Whang K.S."/>
            <person name="Kwon S.W."/>
        </authorList>
    </citation>
    <scope>NUCLEOTIDE SEQUENCE [LARGE SCALE GENOMIC DNA]</scope>
    <source>
        <strain evidence="2 3">NBRC 108923</strain>
    </source>
</reference>
<accession>A0ABR7RHN0</accession>
<gene>
    <name evidence="2" type="ORF">IBL26_03195</name>
</gene>
<feature type="signal peptide" evidence="1">
    <location>
        <begin position="1"/>
        <end position="23"/>
    </location>
</feature>
<dbReference type="EMBL" id="JACTVA010000003">
    <property type="protein sequence ID" value="MBC9205828.1"/>
    <property type="molecule type" value="Genomic_DNA"/>
</dbReference>
<dbReference type="PANTHER" id="PTHR35399:SF2">
    <property type="entry name" value="DUF839 DOMAIN-CONTAINING PROTEIN"/>
    <property type="match status" value="1"/>
</dbReference>